<organism evidence="2 3">
    <name type="scientific">PS1 clade bacterium</name>
    <dbReference type="NCBI Taxonomy" id="2175152"/>
    <lineage>
        <taxon>Bacteria</taxon>
        <taxon>Pseudomonadati</taxon>
        <taxon>Pseudomonadota</taxon>
        <taxon>Alphaproteobacteria</taxon>
        <taxon>PS1 clade</taxon>
    </lineage>
</organism>
<protein>
    <recommendedName>
        <fullName evidence="4">Holin of 3TMs, for gene-transfer release</fullName>
    </recommendedName>
</protein>
<keyword evidence="1" id="KW-0472">Membrane</keyword>
<dbReference type="Pfam" id="PF11351">
    <property type="entry name" value="GTA_holin_3TM"/>
    <property type="match status" value="1"/>
</dbReference>
<feature type="transmembrane region" description="Helical" evidence="1">
    <location>
        <begin position="107"/>
        <end position="129"/>
    </location>
</feature>
<accession>A0A937HFC9</accession>
<reference evidence="2" key="1">
    <citation type="submission" date="2020-10" db="EMBL/GenBank/DDBJ databases">
        <title>Microbiome of the Black Sea water column analyzed by genome centric metagenomics.</title>
        <authorList>
            <person name="Cabello-Yeves P.J."/>
            <person name="Callieri C."/>
            <person name="Picazo A."/>
            <person name="Mehrshad M."/>
            <person name="Haro-Moreno J.M."/>
            <person name="Roda-Garcia J."/>
            <person name="Dzembekova N."/>
            <person name="Slabakova V."/>
            <person name="Slabakova N."/>
            <person name="Moncheva S."/>
            <person name="Rodriguez-Valera F."/>
        </authorList>
    </citation>
    <scope>NUCLEOTIDE SEQUENCE</scope>
    <source>
        <strain evidence="2">BS307-5m-G5</strain>
    </source>
</reference>
<proteinExistence type="predicted"/>
<dbReference type="Proteomes" id="UP000785783">
    <property type="component" value="Unassembled WGS sequence"/>
</dbReference>
<evidence type="ECO:0000313" key="2">
    <source>
        <dbReference type="EMBL" id="MBL6761761.1"/>
    </source>
</evidence>
<evidence type="ECO:0000313" key="3">
    <source>
        <dbReference type="Proteomes" id="UP000785783"/>
    </source>
</evidence>
<name>A0A937HFC9_9PROT</name>
<dbReference type="AlphaFoldDB" id="A0A937HFC9"/>
<gene>
    <name evidence="2" type="ORF">ISQ19_03585</name>
</gene>
<feature type="transmembrane region" description="Helical" evidence="1">
    <location>
        <begin position="64"/>
        <end position="87"/>
    </location>
</feature>
<evidence type="ECO:0008006" key="4">
    <source>
        <dbReference type="Google" id="ProtNLM"/>
    </source>
</evidence>
<dbReference type="EMBL" id="JADHOK010000034">
    <property type="protein sequence ID" value="MBL6761761.1"/>
    <property type="molecule type" value="Genomic_DNA"/>
</dbReference>
<keyword evidence="1" id="KW-1133">Transmembrane helix</keyword>
<keyword evidence="1" id="KW-0812">Transmembrane</keyword>
<comment type="caution">
    <text evidence="2">The sequence shown here is derived from an EMBL/GenBank/DDBJ whole genome shotgun (WGS) entry which is preliminary data.</text>
</comment>
<evidence type="ECO:0000256" key="1">
    <source>
        <dbReference type="SAM" id="Phobius"/>
    </source>
</evidence>
<sequence length="137" mass="15176">MAAMFSFLTHKATEPIEAVGNVLDALFTSDKERLDKKAVLARIAQQPSLVQGEISRIEASHKSVFVAGWRPFIGWVCGLALFYNFVLRDLMVWGLMFTAAETPPPPVLHIDVLTTILYALLGLGGMRTFEKLQGRAK</sequence>
<dbReference type="InterPro" id="IPR021497">
    <property type="entry name" value="GTA_holin_3TM"/>
</dbReference>